<feature type="compositionally biased region" description="Basic and acidic residues" evidence="1">
    <location>
        <begin position="321"/>
        <end position="333"/>
    </location>
</feature>
<evidence type="ECO:0000313" key="3">
    <source>
        <dbReference type="Proteomes" id="UP000322214"/>
    </source>
</evidence>
<dbReference type="OrthoDB" id="251461at2"/>
<feature type="compositionally biased region" description="Low complexity" evidence="1">
    <location>
        <begin position="263"/>
        <end position="276"/>
    </location>
</feature>
<dbReference type="STRING" id="980251.GCA_001642875_00698"/>
<feature type="region of interest" description="Disordered" evidence="1">
    <location>
        <begin position="255"/>
        <end position="345"/>
    </location>
</feature>
<name>A0A5B9PG59_9BACT</name>
<proteinExistence type="predicted"/>
<protein>
    <recommendedName>
        <fullName evidence="4">LPS-assembly protein LptD</fullName>
    </recommendedName>
</protein>
<dbReference type="EMBL" id="CP042912">
    <property type="protein sequence ID" value="QEG24205.1"/>
    <property type="molecule type" value="Genomic_DNA"/>
</dbReference>
<dbReference type="AlphaFoldDB" id="A0A5B9PG59"/>
<evidence type="ECO:0000313" key="2">
    <source>
        <dbReference type="EMBL" id="QEG24205.1"/>
    </source>
</evidence>
<dbReference type="Proteomes" id="UP000322214">
    <property type="component" value="Chromosome"/>
</dbReference>
<feature type="compositionally biased region" description="Polar residues" evidence="1">
    <location>
        <begin position="277"/>
        <end position="303"/>
    </location>
</feature>
<evidence type="ECO:0000256" key="1">
    <source>
        <dbReference type="SAM" id="MobiDB-lite"/>
    </source>
</evidence>
<keyword evidence="3" id="KW-1185">Reference proteome</keyword>
<feature type="compositionally biased region" description="Polar residues" evidence="1">
    <location>
        <begin position="334"/>
        <end position="345"/>
    </location>
</feature>
<gene>
    <name evidence="2" type="ORF">MFFC18_41220</name>
</gene>
<dbReference type="RefSeq" id="WP_075083490.1">
    <property type="nucleotide sequence ID" value="NZ_CP042912.1"/>
</dbReference>
<reference evidence="2 3" key="1">
    <citation type="submission" date="2019-08" db="EMBL/GenBank/DDBJ databases">
        <title>Deep-cultivation of Planctomycetes and their phenomic and genomic characterization uncovers novel biology.</title>
        <authorList>
            <person name="Wiegand S."/>
            <person name="Jogler M."/>
            <person name="Boedeker C."/>
            <person name="Pinto D."/>
            <person name="Vollmers J."/>
            <person name="Rivas-Marin E."/>
            <person name="Kohn T."/>
            <person name="Peeters S.H."/>
            <person name="Heuer A."/>
            <person name="Rast P."/>
            <person name="Oberbeckmann S."/>
            <person name="Bunk B."/>
            <person name="Jeske O."/>
            <person name="Meyerdierks A."/>
            <person name="Storesund J.E."/>
            <person name="Kallscheuer N."/>
            <person name="Luecker S."/>
            <person name="Lage O.M."/>
            <person name="Pohl T."/>
            <person name="Merkel B.J."/>
            <person name="Hornburger P."/>
            <person name="Mueller R.-W."/>
            <person name="Bruemmer F."/>
            <person name="Labrenz M."/>
            <person name="Spormann A.M."/>
            <person name="Op den Camp H."/>
            <person name="Overmann J."/>
            <person name="Amann R."/>
            <person name="Jetten M.S.M."/>
            <person name="Mascher T."/>
            <person name="Medema M.H."/>
            <person name="Devos D.P."/>
            <person name="Kaster A.-K."/>
            <person name="Ovreas L."/>
            <person name="Rohde M."/>
            <person name="Galperin M.Y."/>
            <person name="Jogler C."/>
        </authorList>
    </citation>
    <scope>NUCLEOTIDE SEQUENCE [LARGE SCALE GENOMIC DNA]</scope>
    <source>
        <strain evidence="2 3">FC18</strain>
    </source>
</reference>
<organism evidence="2 3">
    <name type="scientific">Mariniblastus fucicola</name>
    <dbReference type="NCBI Taxonomy" id="980251"/>
    <lineage>
        <taxon>Bacteria</taxon>
        <taxon>Pseudomonadati</taxon>
        <taxon>Planctomycetota</taxon>
        <taxon>Planctomycetia</taxon>
        <taxon>Pirellulales</taxon>
        <taxon>Pirellulaceae</taxon>
        <taxon>Mariniblastus</taxon>
    </lineage>
</organism>
<accession>A0A5B9PG59</accession>
<sequence>MPDSGILKHVWLDGKSGLLALCRTPILRRPNYGFSPLSHCRRDAEYLFQSTPNVGNLNFTSDNLKRIVTLPFLVVLCAISIFVAPDLSGQNISFARPDVELPITIQADSDSRWHSGIYEVLHLRGNVQITQGSLKASSQEAIVWVEVPADDVDIDSPESAFRVIVYLEQDATIDRAGNSSRIADDSILERLFTRSTVALKTSTKESADKNSPIYQRAFDRLQANLNSMSVGWPRSDTSRLQQTQFEERNPILVSPLTGETMRAPASLPAPSSVPSVMETQMQDNSPFSAPFQSSQDSNSQQGISVPMPMADAFSQASGPGSRDRVGEVGRRDSTSPVNLTSRINPDNANERYSIAEGGIRIVIESDEINRLAPFQGDRTSRLTILADNIVQWTTELPDGSSVREMYLDGNVVFAKDGRTIEAQQMYYNVDARQGTILDAEVLTKVPGYAGKVKLKADVLQQLDENNMQAIGAAFTTSRLGFPRYWLQSEALSLTREPTPLFDEQTGAQLFDQTTGQPEVGDDYFVQAEANRIYAGGLPVFYWPKFKTNLSDPGSYVRRFRIGNDQIFGFQLGTGWDMYKLLGRRKPKGTDWIGILDYLSDRGLGFGTEFSYKRNGLFGIAGPVDGVYKSWFINDDGTDFLGRQRGNLVPEKEFRGRSVGRHRHEFGPGNVLRAELGYISDRNFLEQYYEREWDTAKDATTGIWLERNIGTQSFNLTADYQLNDFFTQTSWLPRVDHFMIGQPLFGDRVVWHNHTSAGYGRIRVAETPTDATDASQFDPLAWEANATGVRFNSRHELDFPVQLGPTKVVPYVMGELGYWQEDVNGDDALRGVGQVGVRGSLPLWKVNPEIQSTLWNVNGLAHKVSFDFNAFVADASQDLDRFPLYDPLDDDAQEHFRRRFLFNTFGLGAGDDVPLQYDERYYALRSGLQSNVTSPSAEIADDLAVIKLGARQRWQTRRGAPGKQRIVDWITLDAKVSLFPNADRDNFGADAGMFDYDFRWHLGDRVTLLSDGFADFFSQGLRTVSVGAYAERPEVGSVYLGVRSIEGPISSNIISASAVYRLSDTWGVKGGAQVDFGETGTIGNRLGVVYIGESFLWEVGFNYDASRDNLGIRFGFEPRFIGGGRIFRPGGVPIQAASSRWLE</sequence>
<dbReference type="KEGG" id="mff:MFFC18_41220"/>
<evidence type="ECO:0008006" key="4">
    <source>
        <dbReference type="Google" id="ProtNLM"/>
    </source>
</evidence>